<dbReference type="EMBL" id="JXTC01000101">
    <property type="protein sequence ID" value="PON88815.1"/>
    <property type="molecule type" value="Genomic_DNA"/>
</dbReference>
<comment type="caution">
    <text evidence="2">The sequence shown here is derived from an EMBL/GenBank/DDBJ whole genome shotgun (WGS) entry which is preliminary data.</text>
</comment>
<keyword evidence="3" id="KW-1185">Reference proteome</keyword>
<dbReference type="InParanoid" id="A0A2P5ETJ4"/>
<dbReference type="AlphaFoldDB" id="A0A2P5ETJ4"/>
<dbReference type="OrthoDB" id="10281982at2759"/>
<organism evidence="2 3">
    <name type="scientific">Trema orientale</name>
    <name type="common">Charcoal tree</name>
    <name type="synonym">Celtis orientalis</name>
    <dbReference type="NCBI Taxonomy" id="63057"/>
    <lineage>
        <taxon>Eukaryota</taxon>
        <taxon>Viridiplantae</taxon>
        <taxon>Streptophyta</taxon>
        <taxon>Embryophyta</taxon>
        <taxon>Tracheophyta</taxon>
        <taxon>Spermatophyta</taxon>
        <taxon>Magnoliopsida</taxon>
        <taxon>eudicotyledons</taxon>
        <taxon>Gunneridae</taxon>
        <taxon>Pentapetalae</taxon>
        <taxon>rosids</taxon>
        <taxon>fabids</taxon>
        <taxon>Rosales</taxon>
        <taxon>Cannabaceae</taxon>
        <taxon>Trema</taxon>
    </lineage>
</organism>
<proteinExistence type="predicted"/>
<reference evidence="3" key="1">
    <citation type="submission" date="2016-06" db="EMBL/GenBank/DDBJ databases">
        <title>Parallel loss of symbiosis genes in relatives of nitrogen-fixing non-legume Parasponia.</title>
        <authorList>
            <person name="Van Velzen R."/>
            <person name="Holmer R."/>
            <person name="Bu F."/>
            <person name="Rutten L."/>
            <person name="Van Zeijl A."/>
            <person name="Liu W."/>
            <person name="Santuari L."/>
            <person name="Cao Q."/>
            <person name="Sharma T."/>
            <person name="Shen D."/>
            <person name="Roswanjaya Y."/>
            <person name="Wardhani T."/>
            <person name="Kalhor M.S."/>
            <person name="Jansen J."/>
            <person name="Van den Hoogen J."/>
            <person name="Gungor B."/>
            <person name="Hartog M."/>
            <person name="Hontelez J."/>
            <person name="Verver J."/>
            <person name="Yang W.-C."/>
            <person name="Schijlen E."/>
            <person name="Repin R."/>
            <person name="Schilthuizen M."/>
            <person name="Schranz E."/>
            <person name="Heidstra R."/>
            <person name="Miyata K."/>
            <person name="Fedorova E."/>
            <person name="Kohlen W."/>
            <person name="Bisseling T."/>
            <person name="Smit S."/>
            <person name="Geurts R."/>
        </authorList>
    </citation>
    <scope>NUCLEOTIDE SEQUENCE [LARGE SCALE GENOMIC DNA]</scope>
    <source>
        <strain evidence="3">cv. RG33-2</strain>
    </source>
</reference>
<evidence type="ECO:0000313" key="2">
    <source>
        <dbReference type="EMBL" id="PON88815.1"/>
    </source>
</evidence>
<accession>A0A2P5ETJ4</accession>
<evidence type="ECO:0000313" key="3">
    <source>
        <dbReference type="Proteomes" id="UP000237000"/>
    </source>
</evidence>
<gene>
    <name evidence="2" type="ORF">TorRG33x02_153300</name>
</gene>
<name>A0A2P5ETJ4_TREOI</name>
<feature type="region of interest" description="Disordered" evidence="1">
    <location>
        <begin position="91"/>
        <end position="110"/>
    </location>
</feature>
<evidence type="ECO:0000256" key="1">
    <source>
        <dbReference type="SAM" id="MobiDB-lite"/>
    </source>
</evidence>
<sequence length="110" mass="12132">MHTFVLCAIFSLFSFFAFRLVLHALIVFALGRSVASCCRVVPFGREHYAIGVASELACCYGELYISRVSNGGELGRKSSQLQLRRLAVTGNHGGLGERESAGRYYSQYSE</sequence>
<dbReference type="Proteomes" id="UP000237000">
    <property type="component" value="Unassembled WGS sequence"/>
</dbReference>
<protein>
    <submittedName>
        <fullName evidence="2">Uncharacterized protein</fullName>
    </submittedName>
</protein>